<dbReference type="GO" id="GO:0006749">
    <property type="term" value="P:glutathione metabolic process"/>
    <property type="evidence" value="ECO:0007669"/>
    <property type="project" value="TreeGrafter"/>
</dbReference>
<evidence type="ECO:0000259" key="5">
    <source>
        <dbReference type="PROSITE" id="PS50404"/>
    </source>
</evidence>
<evidence type="ECO:0000259" key="6">
    <source>
        <dbReference type="PROSITE" id="PS50405"/>
    </source>
</evidence>
<dbReference type="EC" id="2.5.1.18" evidence="2"/>
<name>A0A6J0PA58_ELAGV</name>
<dbReference type="FunFam" id="1.20.1050.10:FF:000004">
    <property type="entry name" value="Glutathione S-transferase F2"/>
    <property type="match status" value="1"/>
</dbReference>
<dbReference type="RefSeq" id="XP_019701739.2">
    <property type="nucleotide sequence ID" value="XM_019846180.2"/>
</dbReference>
<dbReference type="Proteomes" id="UP000504607">
    <property type="component" value="Unplaced"/>
</dbReference>
<dbReference type="InterPro" id="IPR040079">
    <property type="entry name" value="Glutathione_S-Trfase"/>
</dbReference>
<comment type="similarity">
    <text evidence="1">Belongs to the GST superfamily. Phi family.</text>
</comment>
<proteinExistence type="inferred from homology"/>
<protein>
    <recommendedName>
        <fullName evidence="2">glutathione transferase</fullName>
        <ecNumber evidence="2">2.5.1.18</ecNumber>
    </recommendedName>
</protein>
<dbReference type="PROSITE" id="PS50404">
    <property type="entry name" value="GST_NTER"/>
    <property type="match status" value="1"/>
</dbReference>
<keyword evidence="7" id="KW-1185">Reference proteome</keyword>
<dbReference type="PROSITE" id="PS50405">
    <property type="entry name" value="GST_CTER"/>
    <property type="match status" value="1"/>
</dbReference>
<dbReference type="Gene3D" id="1.20.1050.10">
    <property type="match status" value="1"/>
</dbReference>
<dbReference type="OrthoDB" id="422574at2759"/>
<evidence type="ECO:0000256" key="1">
    <source>
        <dbReference type="ARBA" id="ARBA00010128"/>
    </source>
</evidence>
<reference evidence="8" key="1">
    <citation type="submission" date="2025-08" db="UniProtKB">
        <authorList>
            <consortium name="RefSeq"/>
        </authorList>
    </citation>
    <scope>IDENTIFICATION</scope>
</reference>
<dbReference type="SFLD" id="SFLDS00019">
    <property type="entry name" value="Glutathione_Transferase_(cytos"/>
    <property type="match status" value="1"/>
</dbReference>
<dbReference type="SFLD" id="SFLDG00358">
    <property type="entry name" value="Main_(cytGST)"/>
    <property type="match status" value="1"/>
</dbReference>
<comment type="catalytic activity">
    <reaction evidence="4">
        <text>RX + glutathione = an S-substituted glutathione + a halide anion + H(+)</text>
        <dbReference type="Rhea" id="RHEA:16437"/>
        <dbReference type="ChEBI" id="CHEBI:15378"/>
        <dbReference type="ChEBI" id="CHEBI:16042"/>
        <dbReference type="ChEBI" id="CHEBI:17792"/>
        <dbReference type="ChEBI" id="CHEBI:57925"/>
        <dbReference type="ChEBI" id="CHEBI:90779"/>
        <dbReference type="EC" id="2.5.1.18"/>
    </reaction>
</comment>
<dbReference type="InterPro" id="IPR034347">
    <property type="entry name" value="GST_Phi_C"/>
</dbReference>
<evidence type="ECO:0000256" key="4">
    <source>
        <dbReference type="ARBA" id="ARBA00047960"/>
    </source>
</evidence>
<dbReference type="PANTHER" id="PTHR43900">
    <property type="entry name" value="GLUTATHIONE S-TRANSFERASE RHO"/>
    <property type="match status" value="1"/>
</dbReference>
<feature type="non-terminal residue" evidence="8">
    <location>
        <position position="1"/>
    </location>
</feature>
<gene>
    <name evidence="8" type="primary">LOC105032162</name>
</gene>
<keyword evidence="3" id="KW-0808">Transferase</keyword>
<organism evidence="7 8">
    <name type="scientific">Elaeis guineensis var. tenera</name>
    <name type="common">Oil palm</name>
    <dbReference type="NCBI Taxonomy" id="51953"/>
    <lineage>
        <taxon>Eukaryota</taxon>
        <taxon>Viridiplantae</taxon>
        <taxon>Streptophyta</taxon>
        <taxon>Embryophyta</taxon>
        <taxon>Tracheophyta</taxon>
        <taxon>Spermatophyta</taxon>
        <taxon>Magnoliopsida</taxon>
        <taxon>Liliopsida</taxon>
        <taxon>Arecaceae</taxon>
        <taxon>Arecoideae</taxon>
        <taxon>Cocoseae</taxon>
        <taxon>Elaeidinae</taxon>
        <taxon>Elaeis</taxon>
    </lineage>
</organism>
<dbReference type="InterPro" id="IPR004045">
    <property type="entry name" value="Glutathione_S-Trfase_N"/>
</dbReference>
<evidence type="ECO:0000256" key="3">
    <source>
        <dbReference type="ARBA" id="ARBA00022679"/>
    </source>
</evidence>
<dbReference type="SUPFAM" id="SSF47616">
    <property type="entry name" value="GST C-terminal domain-like"/>
    <property type="match status" value="1"/>
</dbReference>
<dbReference type="Pfam" id="PF00043">
    <property type="entry name" value="GST_C"/>
    <property type="match status" value="1"/>
</dbReference>
<dbReference type="InterPro" id="IPR010987">
    <property type="entry name" value="Glutathione-S-Trfase_C-like"/>
</dbReference>
<evidence type="ECO:0000313" key="8">
    <source>
        <dbReference type="RefSeq" id="XP_019701739.2"/>
    </source>
</evidence>
<sequence length="171" mass="19573">SLYHCNQLEILNLTESRAIARYVARKYKSSGPDLLREGDLQESAVVDQWMEVEAHQYNPAMSPIVFQLFVIPMRGGVPDQQVIDNSLVELEKVLDIYEDRLSKSKYLAGDFFSPADLNHLPLTHYFMTTPYKSLFKSCPHLNGWWEDWSSRPAVKKVTDAMDYAVIPGCKS</sequence>
<evidence type="ECO:0000313" key="7">
    <source>
        <dbReference type="Proteomes" id="UP000504607"/>
    </source>
</evidence>
<evidence type="ECO:0000256" key="2">
    <source>
        <dbReference type="ARBA" id="ARBA00012452"/>
    </source>
</evidence>
<dbReference type="InterPro" id="IPR036282">
    <property type="entry name" value="Glutathione-S-Trfase_C_sf"/>
</dbReference>
<feature type="domain" description="GST N-terminal" evidence="5">
    <location>
        <begin position="1"/>
        <end position="31"/>
    </location>
</feature>
<dbReference type="GO" id="GO:0005737">
    <property type="term" value="C:cytoplasm"/>
    <property type="evidence" value="ECO:0007669"/>
    <property type="project" value="TreeGrafter"/>
</dbReference>
<dbReference type="AlphaFoldDB" id="A0A6J0PA58"/>
<dbReference type="InterPro" id="IPR004046">
    <property type="entry name" value="GST_C"/>
</dbReference>
<dbReference type="GO" id="GO:0009636">
    <property type="term" value="P:response to toxic substance"/>
    <property type="evidence" value="ECO:0007669"/>
    <property type="project" value="UniProtKB-ARBA"/>
</dbReference>
<dbReference type="KEGG" id="egu:105032162"/>
<dbReference type="InParanoid" id="A0A6J0PA58"/>
<dbReference type="GO" id="GO:0004364">
    <property type="term" value="F:glutathione transferase activity"/>
    <property type="evidence" value="ECO:0007669"/>
    <property type="project" value="UniProtKB-EC"/>
</dbReference>
<dbReference type="GO" id="GO:0043295">
    <property type="term" value="F:glutathione binding"/>
    <property type="evidence" value="ECO:0007669"/>
    <property type="project" value="TreeGrafter"/>
</dbReference>
<dbReference type="CDD" id="cd03187">
    <property type="entry name" value="GST_C_Phi"/>
    <property type="match status" value="1"/>
</dbReference>
<dbReference type="PANTHER" id="PTHR43900:SF49">
    <property type="entry name" value="GLUTATHIONE S-TRANSFERASE GSTF1-RELATED"/>
    <property type="match status" value="1"/>
</dbReference>
<accession>A0A6J0PA58</accession>
<feature type="domain" description="GST C-terminal" evidence="6">
    <location>
        <begin position="39"/>
        <end position="171"/>
    </location>
</feature>